<dbReference type="RefSeq" id="WP_194111269.1">
    <property type="nucleotide sequence ID" value="NZ_JADFFL010000003.1"/>
</dbReference>
<dbReference type="Proteomes" id="UP000622475">
    <property type="component" value="Unassembled WGS sequence"/>
</dbReference>
<dbReference type="InterPro" id="IPR058148">
    <property type="entry name" value="M949_RS01915-like_dom"/>
</dbReference>
<dbReference type="AlphaFoldDB" id="A0A929PWF4"/>
<gene>
    <name evidence="2" type="ORF">IRJ16_09275</name>
</gene>
<proteinExistence type="predicted"/>
<protein>
    <submittedName>
        <fullName evidence="2">Uncharacterized protein</fullName>
    </submittedName>
</protein>
<accession>A0A929PWF4</accession>
<sequence>MKLTCTLSLLLSVSTLTVSAQIKVTNLKPTDISKSVRYDGKVINAARFSDRAGEHLIITTETGERPSKDKDFDGRDADLYAYHYAVNGAAYKQTWQMHDFIKDCPVDIWAQYLPNTFAITDLDKNGVAEVWLMYKTVCHGDVSPSTMKIIMHEGDKKYAVRGTNMVKVPGEQYGGSYTFDATFKAGPEVFRKYAADLWKKNLLETWK</sequence>
<keyword evidence="1" id="KW-0732">Signal</keyword>
<dbReference type="EMBL" id="JADFFL010000003">
    <property type="protein sequence ID" value="MBE9662074.1"/>
    <property type="molecule type" value="Genomic_DNA"/>
</dbReference>
<evidence type="ECO:0000256" key="1">
    <source>
        <dbReference type="SAM" id="SignalP"/>
    </source>
</evidence>
<feature type="signal peptide" evidence="1">
    <location>
        <begin position="1"/>
        <end position="20"/>
    </location>
</feature>
<keyword evidence="3" id="KW-1185">Reference proteome</keyword>
<evidence type="ECO:0000313" key="2">
    <source>
        <dbReference type="EMBL" id="MBE9662074.1"/>
    </source>
</evidence>
<comment type="caution">
    <text evidence="2">The sequence shown here is derived from an EMBL/GenBank/DDBJ whole genome shotgun (WGS) entry which is preliminary data.</text>
</comment>
<reference evidence="2" key="1">
    <citation type="submission" date="2020-10" db="EMBL/GenBank/DDBJ databases">
        <title>Mucilaginibacter mali sp. nov., isolated from rhizosphere soil of apple orchard.</title>
        <authorList>
            <person name="Lee J.-S."/>
            <person name="Kim H.S."/>
            <person name="Kim J.-S."/>
        </authorList>
    </citation>
    <scope>NUCLEOTIDE SEQUENCE</scope>
    <source>
        <strain evidence="2">KCTC 22746</strain>
    </source>
</reference>
<organism evidence="2 3">
    <name type="scientific">Mucilaginibacter myungsuensis</name>
    <dbReference type="NCBI Taxonomy" id="649104"/>
    <lineage>
        <taxon>Bacteria</taxon>
        <taxon>Pseudomonadati</taxon>
        <taxon>Bacteroidota</taxon>
        <taxon>Sphingobacteriia</taxon>
        <taxon>Sphingobacteriales</taxon>
        <taxon>Sphingobacteriaceae</taxon>
        <taxon>Mucilaginibacter</taxon>
    </lineage>
</organism>
<dbReference type="NCBIfam" id="NF046077">
    <property type="entry name" value="LPS_M949_RS01915"/>
    <property type="match status" value="1"/>
</dbReference>
<evidence type="ECO:0000313" key="3">
    <source>
        <dbReference type="Proteomes" id="UP000622475"/>
    </source>
</evidence>
<name>A0A929PWF4_9SPHI</name>
<feature type="chain" id="PRO_5038015749" evidence="1">
    <location>
        <begin position="21"/>
        <end position="207"/>
    </location>
</feature>